<accession>A0AAP0QKA8</accession>
<dbReference type="InterPro" id="IPR001841">
    <property type="entry name" value="Znf_RING"/>
</dbReference>
<dbReference type="Proteomes" id="UP001428341">
    <property type="component" value="Unassembled WGS sequence"/>
</dbReference>
<feature type="domain" description="RING-type" evidence="5">
    <location>
        <begin position="293"/>
        <end position="328"/>
    </location>
</feature>
<keyword evidence="3" id="KW-0862">Zinc</keyword>
<evidence type="ECO:0000256" key="2">
    <source>
        <dbReference type="ARBA" id="ARBA00022771"/>
    </source>
</evidence>
<dbReference type="Pfam" id="PF13920">
    <property type="entry name" value="zf-C3HC4_3"/>
    <property type="match status" value="1"/>
</dbReference>
<gene>
    <name evidence="6" type="ORF">WN944_013232</name>
</gene>
<dbReference type="PANTHER" id="PTHR42647:SF50">
    <property type="entry name" value="BOI-RELATED E3 UBIQUITIN-PROTEIN LIGASE 1-LIKE ISOFORM X1"/>
    <property type="match status" value="1"/>
</dbReference>
<dbReference type="FunFam" id="3.30.40.10:FF:000239">
    <property type="entry name" value="probable BOI-related E3 ubiquitin-protein ligase 2"/>
    <property type="match status" value="1"/>
</dbReference>
<evidence type="ECO:0000256" key="3">
    <source>
        <dbReference type="ARBA" id="ARBA00022833"/>
    </source>
</evidence>
<name>A0AAP0QKA8_9ROSI</name>
<keyword evidence="7" id="KW-1185">Reference proteome</keyword>
<dbReference type="EMBL" id="JBCGBO010000005">
    <property type="protein sequence ID" value="KAK9198049.1"/>
    <property type="molecule type" value="Genomic_DNA"/>
</dbReference>
<dbReference type="PROSITE" id="PS50089">
    <property type="entry name" value="ZF_RING_2"/>
    <property type="match status" value="1"/>
</dbReference>
<proteinExistence type="predicted"/>
<dbReference type="InterPro" id="IPR013083">
    <property type="entry name" value="Znf_RING/FYVE/PHD"/>
</dbReference>
<comment type="caution">
    <text evidence="6">The sequence shown here is derived from an EMBL/GenBank/DDBJ whole genome shotgun (WGS) entry which is preliminary data.</text>
</comment>
<dbReference type="PIRSF" id="PIRSF036836">
    <property type="entry name" value="RNase_bind_SBP1"/>
    <property type="match status" value="1"/>
</dbReference>
<sequence>MFGGENSNVLLPGYLADHQFQFNSNALPQLQLFGDGMLQSVFVPVGCSVGPSKFTGNQHATTVERPVKRSREVESISRREKHHISLNDKVHQDEGGQHCSIMNPNPVSTGLRLSYEDDEHNSSVTSACENISGAIPHILSLGDNLKLEIGRQKEEFDQYMRIQEGNLIKGVREMKQRHTYSFLSAIEKEVGRRLHGKEMEIEVMNCKNKELVEKIKQVSMEVQSWHYKAKYNESVVNALKNNLKHAMAQGSLHVKEGCGDSEVDDAASRTNLNYLSVVDGSGNSSSMKMQMICRACNIQEVSILLLPCRHLCLCKDCEGLIGVCPVCKAMRTASVEVYLS</sequence>
<dbReference type="GO" id="GO:0004842">
    <property type="term" value="F:ubiquitin-protein transferase activity"/>
    <property type="evidence" value="ECO:0007669"/>
    <property type="project" value="TreeGrafter"/>
</dbReference>
<dbReference type="PANTHER" id="PTHR42647">
    <property type="entry name" value="SBP (S-RIBONUCLEASE BINDING PROTEIN) FAMILY PROTEIN"/>
    <property type="match status" value="1"/>
</dbReference>
<dbReference type="AlphaFoldDB" id="A0AAP0QKA8"/>
<dbReference type="CDD" id="cd16649">
    <property type="entry name" value="mRING-HC-C3HC5_CGRF1-like"/>
    <property type="match status" value="1"/>
</dbReference>
<evidence type="ECO:0000313" key="7">
    <source>
        <dbReference type="Proteomes" id="UP001428341"/>
    </source>
</evidence>
<keyword evidence="2 4" id="KW-0863">Zinc-finger</keyword>
<keyword evidence="1" id="KW-0479">Metal-binding</keyword>
<evidence type="ECO:0000313" key="6">
    <source>
        <dbReference type="EMBL" id="KAK9198049.1"/>
    </source>
</evidence>
<organism evidence="6 7">
    <name type="scientific">Citrus x changshan-huyou</name>
    <dbReference type="NCBI Taxonomy" id="2935761"/>
    <lineage>
        <taxon>Eukaryota</taxon>
        <taxon>Viridiplantae</taxon>
        <taxon>Streptophyta</taxon>
        <taxon>Embryophyta</taxon>
        <taxon>Tracheophyta</taxon>
        <taxon>Spermatophyta</taxon>
        <taxon>Magnoliopsida</taxon>
        <taxon>eudicotyledons</taxon>
        <taxon>Gunneridae</taxon>
        <taxon>Pentapetalae</taxon>
        <taxon>rosids</taxon>
        <taxon>malvids</taxon>
        <taxon>Sapindales</taxon>
        <taxon>Rutaceae</taxon>
        <taxon>Aurantioideae</taxon>
        <taxon>Citrus</taxon>
    </lineage>
</organism>
<evidence type="ECO:0000259" key="5">
    <source>
        <dbReference type="PROSITE" id="PS50089"/>
    </source>
</evidence>
<dbReference type="Gene3D" id="3.30.40.10">
    <property type="entry name" value="Zinc/RING finger domain, C3HC4 (zinc finger)"/>
    <property type="match status" value="1"/>
</dbReference>
<evidence type="ECO:0000256" key="4">
    <source>
        <dbReference type="PROSITE-ProRule" id="PRU00175"/>
    </source>
</evidence>
<dbReference type="GO" id="GO:0008270">
    <property type="term" value="F:zinc ion binding"/>
    <property type="evidence" value="ECO:0007669"/>
    <property type="project" value="UniProtKB-KW"/>
</dbReference>
<protein>
    <recommendedName>
        <fullName evidence="5">RING-type domain-containing protein</fullName>
    </recommendedName>
</protein>
<evidence type="ECO:0000256" key="1">
    <source>
        <dbReference type="ARBA" id="ARBA00022723"/>
    </source>
</evidence>
<reference evidence="6 7" key="1">
    <citation type="submission" date="2024-05" db="EMBL/GenBank/DDBJ databases">
        <title>Haplotype-resolved chromosome-level genome assembly of Huyou (Citrus changshanensis).</title>
        <authorList>
            <person name="Miao C."/>
            <person name="Chen W."/>
            <person name="Wu Y."/>
            <person name="Wang L."/>
            <person name="Zhao S."/>
            <person name="Grierson D."/>
            <person name="Xu C."/>
            <person name="Chen K."/>
        </authorList>
    </citation>
    <scope>NUCLEOTIDE SEQUENCE [LARGE SCALE GENOMIC DNA]</scope>
    <source>
        <strain evidence="6">01-14</strain>
        <tissue evidence="6">Leaf</tissue>
    </source>
</reference>